<organism evidence="8 9">
    <name type="scientific">Kaustia mangrovi</name>
    <dbReference type="NCBI Taxonomy" id="2593653"/>
    <lineage>
        <taxon>Bacteria</taxon>
        <taxon>Pseudomonadati</taxon>
        <taxon>Pseudomonadota</taxon>
        <taxon>Alphaproteobacteria</taxon>
        <taxon>Hyphomicrobiales</taxon>
        <taxon>Parvibaculaceae</taxon>
        <taxon>Kaustia</taxon>
    </lineage>
</organism>
<dbReference type="GO" id="GO:0160148">
    <property type="term" value="F:tRNA pseudouridine(55) synthase activity"/>
    <property type="evidence" value="ECO:0007669"/>
    <property type="project" value="UniProtKB-EC"/>
</dbReference>
<evidence type="ECO:0000256" key="4">
    <source>
        <dbReference type="ARBA" id="ARBA00023235"/>
    </source>
</evidence>
<evidence type="ECO:0000256" key="1">
    <source>
        <dbReference type="ARBA" id="ARBA00000385"/>
    </source>
</evidence>
<dbReference type="EMBL" id="CP058214">
    <property type="protein sequence ID" value="QPC43442.1"/>
    <property type="molecule type" value="Genomic_DNA"/>
</dbReference>
<dbReference type="PANTHER" id="PTHR13767">
    <property type="entry name" value="TRNA-PSEUDOURIDINE SYNTHASE"/>
    <property type="match status" value="1"/>
</dbReference>
<dbReference type="PANTHER" id="PTHR13767:SF2">
    <property type="entry name" value="PSEUDOURIDYLATE SYNTHASE TRUB1"/>
    <property type="match status" value="1"/>
</dbReference>
<evidence type="ECO:0000313" key="8">
    <source>
        <dbReference type="EMBL" id="QPC43442.1"/>
    </source>
</evidence>
<keyword evidence="9" id="KW-1185">Reference proteome</keyword>
<dbReference type="RefSeq" id="WP_213160804.1">
    <property type="nucleotide sequence ID" value="NZ_CP058214.1"/>
</dbReference>
<feature type="domain" description="Pseudouridine synthase II N-terminal" evidence="6">
    <location>
        <begin position="32"/>
        <end position="180"/>
    </location>
</feature>
<protein>
    <recommendedName>
        <fullName evidence="5">tRNA pseudouridine synthase B</fullName>
        <ecNumber evidence="5">5.4.99.25</ecNumber>
    </recommendedName>
    <alternativeName>
        <fullName evidence="5">tRNA pseudouridine(55) synthase</fullName>
        <shortName evidence="5">Psi55 synthase</shortName>
    </alternativeName>
    <alternativeName>
        <fullName evidence="5">tRNA pseudouridylate synthase</fullName>
    </alternativeName>
    <alternativeName>
        <fullName evidence="5">tRNA-uridine isomerase</fullName>
    </alternativeName>
</protein>
<evidence type="ECO:0000259" key="6">
    <source>
        <dbReference type="Pfam" id="PF01509"/>
    </source>
</evidence>
<dbReference type="CDD" id="cd02573">
    <property type="entry name" value="PseudoU_synth_EcTruB"/>
    <property type="match status" value="1"/>
</dbReference>
<name>A0A7S8C4V3_9HYPH</name>
<accession>A0A7S8C4V3</accession>
<dbReference type="HAMAP" id="MF_01080">
    <property type="entry name" value="TruB_bact"/>
    <property type="match status" value="1"/>
</dbReference>
<dbReference type="InterPro" id="IPR032819">
    <property type="entry name" value="TruB_C"/>
</dbReference>
<sequence length="307" mass="33292">MARRRKGDPVNGWVVLDKPVGTTSTRAVAMVKRMFNAQKAGHAGTLDPLATGILPVALGEATKTVQFAMEGEKIYRFTVKWGTETDTDDAEGEAVEESADRPSRAGIEALLPSFTGTIMQVPPQYSAIKVDGERAYDLARDGEEVALEARPVEIDRLVLVDMPDGDHAVFETECGRGTYVRALARDMGRALGCLGHVQALRRIRVGPFDEDDAISLEELEELSHKDAGPEALMDVLRPVETALDDIPALAVDSTEAARLKRGQPVIMRGRDAPVLQGTILVEHRGMPVALAEVSQGALKPKRVFNMT</sequence>
<dbReference type="GO" id="GO:0003723">
    <property type="term" value="F:RNA binding"/>
    <property type="evidence" value="ECO:0007669"/>
    <property type="project" value="InterPro"/>
</dbReference>
<dbReference type="InterPro" id="IPR014780">
    <property type="entry name" value="tRNA_psdUridine_synth_TruB"/>
</dbReference>
<feature type="domain" description="tRNA pseudouridylate synthase B C-terminal" evidence="7">
    <location>
        <begin position="181"/>
        <end position="243"/>
    </location>
</feature>
<keyword evidence="3 5" id="KW-0819">tRNA processing</keyword>
<gene>
    <name evidence="5 8" type="primary">truB</name>
    <name evidence="8" type="ORF">HW532_12490</name>
</gene>
<evidence type="ECO:0000256" key="5">
    <source>
        <dbReference type="HAMAP-Rule" id="MF_01080"/>
    </source>
</evidence>
<dbReference type="Pfam" id="PF16198">
    <property type="entry name" value="TruB_C_2"/>
    <property type="match status" value="1"/>
</dbReference>
<dbReference type="Pfam" id="PF01509">
    <property type="entry name" value="TruB_N"/>
    <property type="match status" value="1"/>
</dbReference>
<dbReference type="EC" id="5.4.99.25" evidence="5"/>
<dbReference type="AlphaFoldDB" id="A0A7S8C4V3"/>
<dbReference type="NCBIfam" id="TIGR00431">
    <property type="entry name" value="TruB"/>
    <property type="match status" value="1"/>
</dbReference>
<dbReference type="InterPro" id="IPR002501">
    <property type="entry name" value="PsdUridine_synth_N"/>
</dbReference>
<dbReference type="SUPFAM" id="SSF55120">
    <property type="entry name" value="Pseudouridine synthase"/>
    <property type="match status" value="1"/>
</dbReference>
<dbReference type="InterPro" id="IPR020103">
    <property type="entry name" value="PsdUridine_synth_cat_dom_sf"/>
</dbReference>
<dbReference type="GO" id="GO:1990481">
    <property type="term" value="P:mRNA pseudouridine synthesis"/>
    <property type="evidence" value="ECO:0007669"/>
    <property type="project" value="TreeGrafter"/>
</dbReference>
<evidence type="ECO:0000313" key="9">
    <source>
        <dbReference type="Proteomes" id="UP000593594"/>
    </source>
</evidence>
<reference evidence="8 9" key="1">
    <citation type="submission" date="2020-06" db="EMBL/GenBank/DDBJ databases">
        <title>Genome sequence of 2 isolates from Red Sea Mangroves.</title>
        <authorList>
            <person name="Sefrji F."/>
            <person name="Michoud G."/>
            <person name="Merlino G."/>
            <person name="Daffonchio D."/>
        </authorList>
    </citation>
    <scope>NUCLEOTIDE SEQUENCE [LARGE SCALE GENOMIC DNA]</scope>
    <source>
        <strain evidence="8 9">R1DC25</strain>
    </source>
</reference>
<feature type="active site" description="Nucleophile" evidence="5">
    <location>
        <position position="47"/>
    </location>
</feature>
<evidence type="ECO:0000259" key="7">
    <source>
        <dbReference type="Pfam" id="PF16198"/>
    </source>
</evidence>
<evidence type="ECO:0000256" key="2">
    <source>
        <dbReference type="ARBA" id="ARBA00005642"/>
    </source>
</evidence>
<proteinExistence type="inferred from homology"/>
<comment type="function">
    <text evidence="5">Responsible for synthesis of pseudouridine from uracil-55 in the psi GC loop of transfer RNAs.</text>
</comment>
<dbReference type="KEGG" id="kmn:HW532_12490"/>
<dbReference type="Proteomes" id="UP000593594">
    <property type="component" value="Chromosome"/>
</dbReference>
<keyword evidence="4 5" id="KW-0413">Isomerase</keyword>
<dbReference type="Gene3D" id="3.30.2350.10">
    <property type="entry name" value="Pseudouridine synthase"/>
    <property type="match status" value="1"/>
</dbReference>
<comment type="similarity">
    <text evidence="2 5">Belongs to the pseudouridine synthase TruB family. Type 1 subfamily.</text>
</comment>
<comment type="catalytic activity">
    <reaction evidence="1 5">
        <text>uridine(55) in tRNA = pseudouridine(55) in tRNA</text>
        <dbReference type="Rhea" id="RHEA:42532"/>
        <dbReference type="Rhea" id="RHEA-COMP:10101"/>
        <dbReference type="Rhea" id="RHEA-COMP:10102"/>
        <dbReference type="ChEBI" id="CHEBI:65314"/>
        <dbReference type="ChEBI" id="CHEBI:65315"/>
        <dbReference type="EC" id="5.4.99.25"/>
    </reaction>
</comment>
<dbReference type="GO" id="GO:0031119">
    <property type="term" value="P:tRNA pseudouridine synthesis"/>
    <property type="evidence" value="ECO:0007669"/>
    <property type="project" value="UniProtKB-UniRule"/>
</dbReference>
<evidence type="ECO:0000256" key="3">
    <source>
        <dbReference type="ARBA" id="ARBA00022694"/>
    </source>
</evidence>